<dbReference type="GO" id="GO:0003677">
    <property type="term" value="F:DNA binding"/>
    <property type="evidence" value="ECO:0007669"/>
    <property type="project" value="InterPro"/>
</dbReference>
<accession>A0A1I3X6I9</accession>
<dbReference type="Pfam" id="PF13560">
    <property type="entry name" value="HTH_31"/>
    <property type="match status" value="1"/>
</dbReference>
<dbReference type="RefSeq" id="WP_092953697.1">
    <property type="nucleotide sequence ID" value="NZ_FOSQ01000001.1"/>
</dbReference>
<evidence type="ECO:0000313" key="4">
    <source>
        <dbReference type="Proteomes" id="UP000199473"/>
    </source>
</evidence>
<proteinExistence type="predicted"/>
<organism evidence="3 4">
    <name type="scientific">Falsiroseomonas stagni DSM 19981</name>
    <dbReference type="NCBI Taxonomy" id="1123062"/>
    <lineage>
        <taxon>Bacteria</taxon>
        <taxon>Pseudomonadati</taxon>
        <taxon>Pseudomonadota</taxon>
        <taxon>Alphaproteobacteria</taxon>
        <taxon>Acetobacterales</taxon>
        <taxon>Roseomonadaceae</taxon>
        <taxon>Falsiroseomonas</taxon>
    </lineage>
</organism>
<gene>
    <name evidence="3" type="ORF">SAMN02745775_10126</name>
</gene>
<dbReference type="STRING" id="1123062.SAMN02745775_10126"/>
<dbReference type="InterPro" id="IPR001387">
    <property type="entry name" value="Cro/C1-type_HTH"/>
</dbReference>
<protein>
    <submittedName>
        <fullName evidence="3">Transcriptional regulator, contains XRE-family HTH domain</fullName>
    </submittedName>
</protein>
<evidence type="ECO:0000313" key="3">
    <source>
        <dbReference type="EMBL" id="SFK15243.1"/>
    </source>
</evidence>
<feature type="region of interest" description="Disordered" evidence="1">
    <location>
        <begin position="1"/>
        <end position="20"/>
    </location>
</feature>
<dbReference type="PROSITE" id="PS50943">
    <property type="entry name" value="HTH_CROC1"/>
    <property type="match status" value="1"/>
</dbReference>
<dbReference type="EMBL" id="FOSQ01000001">
    <property type="protein sequence ID" value="SFK15243.1"/>
    <property type="molecule type" value="Genomic_DNA"/>
</dbReference>
<dbReference type="Proteomes" id="UP000199473">
    <property type="component" value="Unassembled WGS sequence"/>
</dbReference>
<dbReference type="Gene3D" id="1.10.260.40">
    <property type="entry name" value="lambda repressor-like DNA-binding domains"/>
    <property type="match status" value="1"/>
</dbReference>
<keyword evidence="4" id="KW-1185">Reference proteome</keyword>
<dbReference type="SUPFAM" id="SSF47413">
    <property type="entry name" value="lambda repressor-like DNA-binding domains"/>
    <property type="match status" value="1"/>
</dbReference>
<feature type="compositionally biased region" description="Basic and acidic residues" evidence="1">
    <location>
        <begin position="1"/>
        <end position="11"/>
    </location>
</feature>
<evidence type="ECO:0000256" key="1">
    <source>
        <dbReference type="SAM" id="MobiDB-lite"/>
    </source>
</evidence>
<name>A0A1I3X6I9_9PROT</name>
<evidence type="ECO:0000259" key="2">
    <source>
        <dbReference type="PROSITE" id="PS50943"/>
    </source>
</evidence>
<dbReference type="CDD" id="cd00093">
    <property type="entry name" value="HTH_XRE"/>
    <property type="match status" value="1"/>
</dbReference>
<feature type="domain" description="HTH cro/C1-type" evidence="2">
    <location>
        <begin position="27"/>
        <end position="81"/>
    </location>
</feature>
<dbReference type="InterPro" id="IPR010982">
    <property type="entry name" value="Lambda_DNA-bd_dom_sf"/>
</dbReference>
<dbReference type="SMART" id="SM00530">
    <property type="entry name" value="HTH_XRE"/>
    <property type="match status" value="1"/>
</dbReference>
<dbReference type="AlphaFoldDB" id="A0A1I3X6I9"/>
<reference evidence="3 4" key="1">
    <citation type="submission" date="2016-10" db="EMBL/GenBank/DDBJ databases">
        <authorList>
            <person name="de Groot N.N."/>
        </authorList>
    </citation>
    <scope>NUCLEOTIDE SEQUENCE [LARGE SCALE GENOMIC DNA]</scope>
    <source>
        <strain evidence="3 4">DSM 19981</strain>
    </source>
</reference>
<dbReference type="OrthoDB" id="9797172at2"/>
<sequence length="139" mass="15129">MQVQTIEERPASSRAADTSDARLGVRVRQLRRLRGLSQADVAQALGVTYQQVQKYETGKTRLPARMLPTLARMLGVDTELLLAGVQGQDAPAMPPQSGPDERETAELVSAFVAMRHPHSRHRLLSIVKAFAAEAGAAEM</sequence>